<dbReference type="InterPro" id="IPR010675">
    <property type="entry name" value="Bin3_C"/>
</dbReference>
<feature type="region of interest" description="Disordered" evidence="7">
    <location>
        <begin position="1"/>
        <end position="50"/>
    </location>
</feature>
<dbReference type="EMBL" id="OV651821">
    <property type="protein sequence ID" value="CAH1114961.1"/>
    <property type="molecule type" value="Genomic_DNA"/>
</dbReference>
<dbReference type="InterPro" id="IPR039772">
    <property type="entry name" value="Bin3-like"/>
</dbReference>
<comment type="similarity">
    <text evidence="1 6">Belongs to the methyltransferase superfamily.</text>
</comment>
<evidence type="ECO:0000256" key="4">
    <source>
        <dbReference type="ARBA" id="ARBA00022691"/>
    </source>
</evidence>
<evidence type="ECO:0000259" key="8">
    <source>
        <dbReference type="PROSITE" id="PS51515"/>
    </source>
</evidence>
<dbReference type="OrthoDB" id="10017101at2759"/>
<feature type="domain" description="Bin3-type SAM" evidence="8">
    <location>
        <begin position="323"/>
        <end position="577"/>
    </location>
</feature>
<dbReference type="GO" id="GO:0040031">
    <property type="term" value="P:snRNA modification"/>
    <property type="evidence" value="ECO:0007669"/>
    <property type="project" value="TreeGrafter"/>
</dbReference>
<evidence type="ECO:0000256" key="7">
    <source>
        <dbReference type="SAM" id="MobiDB-lite"/>
    </source>
</evidence>
<dbReference type="InterPro" id="IPR029063">
    <property type="entry name" value="SAM-dependent_MTases_sf"/>
</dbReference>
<evidence type="ECO:0000256" key="1">
    <source>
        <dbReference type="ARBA" id="ARBA00008361"/>
    </source>
</evidence>
<dbReference type="GO" id="GO:0008173">
    <property type="term" value="F:RNA methyltransferase activity"/>
    <property type="evidence" value="ECO:0007669"/>
    <property type="project" value="UniProtKB-UniRule"/>
</dbReference>
<dbReference type="SUPFAM" id="SSF53335">
    <property type="entry name" value="S-adenosyl-L-methionine-dependent methyltransferases"/>
    <property type="match status" value="1"/>
</dbReference>
<feature type="region of interest" description="Disordered" evidence="7">
    <location>
        <begin position="582"/>
        <end position="601"/>
    </location>
</feature>
<dbReference type="Proteomes" id="UP001153636">
    <property type="component" value="Chromosome 9"/>
</dbReference>
<dbReference type="PANTHER" id="PTHR12315">
    <property type="entry name" value="BICOID-INTERACTING PROTEIN RELATED"/>
    <property type="match status" value="1"/>
</dbReference>
<evidence type="ECO:0000256" key="3">
    <source>
        <dbReference type="ARBA" id="ARBA00022679"/>
    </source>
</evidence>
<dbReference type="CDD" id="cd02440">
    <property type="entry name" value="AdoMet_MTases"/>
    <property type="match status" value="1"/>
</dbReference>
<keyword evidence="10" id="KW-1185">Reference proteome</keyword>
<dbReference type="InterPro" id="IPR041698">
    <property type="entry name" value="Methyltransf_25"/>
</dbReference>
<dbReference type="PROSITE" id="PS51515">
    <property type="entry name" value="BIN3_SAM"/>
    <property type="match status" value="1"/>
</dbReference>
<dbReference type="Pfam" id="PF06859">
    <property type="entry name" value="Bin3"/>
    <property type="match status" value="1"/>
</dbReference>
<feature type="region of interest" description="Disordered" evidence="7">
    <location>
        <begin position="217"/>
        <end position="245"/>
    </location>
</feature>
<keyword evidence="3 6" id="KW-0808">Transferase</keyword>
<name>A0A9P0D9M9_9CUCU</name>
<dbReference type="Pfam" id="PF13649">
    <property type="entry name" value="Methyltransf_25"/>
    <property type="match status" value="1"/>
</dbReference>
<dbReference type="GO" id="GO:0008171">
    <property type="term" value="F:O-methyltransferase activity"/>
    <property type="evidence" value="ECO:0007669"/>
    <property type="project" value="UniProtKB-UniRule"/>
</dbReference>
<dbReference type="GO" id="GO:0017069">
    <property type="term" value="F:snRNA binding"/>
    <property type="evidence" value="ECO:0007669"/>
    <property type="project" value="TreeGrafter"/>
</dbReference>
<reference evidence="9" key="1">
    <citation type="submission" date="2022-01" db="EMBL/GenBank/DDBJ databases">
        <authorList>
            <person name="King R."/>
        </authorList>
    </citation>
    <scope>NUCLEOTIDE SEQUENCE</scope>
</reference>
<dbReference type="AlphaFoldDB" id="A0A9P0D9M9"/>
<dbReference type="Gene3D" id="3.40.50.150">
    <property type="entry name" value="Vaccinia Virus protein VP39"/>
    <property type="match status" value="1"/>
</dbReference>
<evidence type="ECO:0000256" key="6">
    <source>
        <dbReference type="RuleBase" id="RU367087"/>
    </source>
</evidence>
<feature type="region of interest" description="Disordered" evidence="7">
    <location>
        <begin position="165"/>
        <end position="184"/>
    </location>
</feature>
<feature type="region of interest" description="Disordered" evidence="7">
    <location>
        <begin position="657"/>
        <end position="710"/>
    </location>
</feature>
<keyword evidence="4 5" id="KW-0949">S-adenosyl-L-methionine</keyword>
<organism evidence="9 10">
    <name type="scientific">Psylliodes chrysocephalus</name>
    <dbReference type="NCBI Taxonomy" id="3402493"/>
    <lineage>
        <taxon>Eukaryota</taxon>
        <taxon>Metazoa</taxon>
        <taxon>Ecdysozoa</taxon>
        <taxon>Arthropoda</taxon>
        <taxon>Hexapoda</taxon>
        <taxon>Insecta</taxon>
        <taxon>Pterygota</taxon>
        <taxon>Neoptera</taxon>
        <taxon>Endopterygota</taxon>
        <taxon>Coleoptera</taxon>
        <taxon>Polyphaga</taxon>
        <taxon>Cucujiformia</taxon>
        <taxon>Chrysomeloidea</taxon>
        <taxon>Chrysomelidae</taxon>
        <taxon>Galerucinae</taxon>
        <taxon>Alticini</taxon>
        <taxon>Psylliodes</taxon>
    </lineage>
</organism>
<dbReference type="GO" id="GO:0032259">
    <property type="term" value="P:methylation"/>
    <property type="evidence" value="ECO:0007669"/>
    <property type="project" value="UniProtKB-KW"/>
</dbReference>
<dbReference type="InterPro" id="IPR024160">
    <property type="entry name" value="BIN3_SAM-bd_dom"/>
</dbReference>
<keyword evidence="2 6" id="KW-0489">Methyltransferase</keyword>
<evidence type="ECO:0000256" key="2">
    <source>
        <dbReference type="ARBA" id="ARBA00022603"/>
    </source>
</evidence>
<gene>
    <name evidence="9" type="ORF">PSYICH_LOCUS15055</name>
</gene>
<sequence>MSSVQVQVLNPPPVKTSNPPGHHNKQNAGSSKRKNKYDRSSRKRSKSFSGCGILINQKPVLPSKFLLGGNIKDPLNLNSLQDEEINRAMNAFTPKSSPVPTPPRKKGQLEVIIPKNIHDPLNLIDCDDDAEYEQQLCSPIKKSKKKRLKKRRTISATMDVSDVTADVTASSEAKTPEASTDSAKIPEIPEPVATTSATAVAAPSTVVKPHPDLSIDLSGAANTSTSAPAVKKEPKKRKSDEHGHHVVKKFKNNSMDKIVSPVVPQPGAWLKRSNSVNKWAKPRQVKPQDKDATLPAFKEKDKLFQYGNYNRYYGYRNPHNETDHRLRVFSHHSYLFESKDILDIGCNIGHVTLSVARDFGAKSILGIDIDPKLISIARKNVKHYVKKEELSPPKAAGGEDKGRAQARTKSSEFFPISMPILYGGIAVPGFHDTHAKAKGFPNNVTFKQCNYILEDDNLLALEQPQFDVILCLSITKWFHLNWGDAGLKQAFRRMYAQLKPGGKLILEPQNWASYKSKKKLTETIFKHYNSIEFFPEKFREYLLSPTVGFAKGEILGYPFHQVKGFRRPIQVFTKSTMFPSERTEATPHSITPSVGGASDSYRSKTEKHGSCIEHVYTDIFDGRYCGCGDYNTDVNEKIGEELKKSKVVVTAMTPATSSERTITSEDDFPRSSPIYVSVATPRPVEPEVDSEKSQGEIIKDSEPEVSRDNT</sequence>
<evidence type="ECO:0000256" key="5">
    <source>
        <dbReference type="PROSITE-ProRule" id="PRU00848"/>
    </source>
</evidence>
<dbReference type="EC" id="2.1.1.-" evidence="6"/>
<proteinExistence type="inferred from homology"/>
<feature type="compositionally biased region" description="Polar residues" evidence="7">
    <location>
        <begin position="167"/>
        <end position="182"/>
    </location>
</feature>
<feature type="compositionally biased region" description="Basic and acidic residues" evidence="7">
    <location>
        <begin position="689"/>
        <end position="710"/>
    </location>
</feature>
<protein>
    <recommendedName>
        <fullName evidence="6">RNA methyltransferase</fullName>
        <ecNumber evidence="6">2.1.1.-</ecNumber>
    </recommendedName>
</protein>
<evidence type="ECO:0000313" key="10">
    <source>
        <dbReference type="Proteomes" id="UP001153636"/>
    </source>
</evidence>
<dbReference type="PANTHER" id="PTHR12315:SF0">
    <property type="entry name" value="7SK SNRNA METHYLPHOSPHATE CAPPING ENZYME"/>
    <property type="match status" value="1"/>
</dbReference>
<feature type="compositionally biased region" description="Basic residues" evidence="7">
    <location>
        <begin position="31"/>
        <end position="46"/>
    </location>
</feature>
<evidence type="ECO:0000313" key="9">
    <source>
        <dbReference type="EMBL" id="CAH1114961.1"/>
    </source>
</evidence>
<accession>A0A9P0D9M9</accession>